<feature type="region of interest" description="Disordered" evidence="4">
    <location>
        <begin position="413"/>
        <end position="477"/>
    </location>
</feature>
<feature type="region of interest" description="Disordered" evidence="4">
    <location>
        <begin position="366"/>
        <end position="401"/>
    </location>
</feature>
<feature type="region of interest" description="Disordered" evidence="4">
    <location>
        <begin position="103"/>
        <end position="200"/>
    </location>
</feature>
<reference evidence="6" key="1">
    <citation type="journal article" date="2023" name="G3 (Bethesda)">
        <title>A reference genome for the long-term kleptoplast-retaining sea slug Elysia crispata morphotype clarki.</title>
        <authorList>
            <person name="Eastman K.E."/>
            <person name="Pendleton A.L."/>
            <person name="Shaikh M.A."/>
            <person name="Suttiyut T."/>
            <person name="Ogas R."/>
            <person name="Tomko P."/>
            <person name="Gavelis G."/>
            <person name="Widhalm J.R."/>
            <person name="Wisecaver J.H."/>
        </authorList>
    </citation>
    <scope>NUCLEOTIDE SEQUENCE</scope>
    <source>
        <strain evidence="6">ECLA1</strain>
    </source>
</reference>
<keyword evidence="7" id="KW-1185">Reference proteome</keyword>
<feature type="compositionally biased region" description="Polar residues" evidence="4">
    <location>
        <begin position="176"/>
        <end position="193"/>
    </location>
</feature>
<accession>A0AAE1EBW8</accession>
<feature type="domain" description="RING-type" evidence="5">
    <location>
        <begin position="489"/>
        <end position="524"/>
    </location>
</feature>
<organism evidence="6 7">
    <name type="scientific">Elysia crispata</name>
    <name type="common">lettuce slug</name>
    <dbReference type="NCBI Taxonomy" id="231223"/>
    <lineage>
        <taxon>Eukaryota</taxon>
        <taxon>Metazoa</taxon>
        <taxon>Spiralia</taxon>
        <taxon>Lophotrochozoa</taxon>
        <taxon>Mollusca</taxon>
        <taxon>Gastropoda</taxon>
        <taxon>Heterobranchia</taxon>
        <taxon>Euthyneura</taxon>
        <taxon>Panpulmonata</taxon>
        <taxon>Sacoglossa</taxon>
        <taxon>Placobranchoidea</taxon>
        <taxon>Plakobranchidae</taxon>
        <taxon>Elysia</taxon>
    </lineage>
</organism>
<evidence type="ECO:0000259" key="5">
    <source>
        <dbReference type="PROSITE" id="PS50089"/>
    </source>
</evidence>
<feature type="compositionally biased region" description="Acidic residues" evidence="4">
    <location>
        <begin position="134"/>
        <end position="144"/>
    </location>
</feature>
<dbReference type="SUPFAM" id="SSF57850">
    <property type="entry name" value="RING/U-box"/>
    <property type="match status" value="1"/>
</dbReference>
<evidence type="ECO:0000313" key="6">
    <source>
        <dbReference type="EMBL" id="KAK3801841.1"/>
    </source>
</evidence>
<dbReference type="InterPro" id="IPR042496">
    <property type="entry name" value="CGRF1"/>
</dbReference>
<evidence type="ECO:0000313" key="7">
    <source>
        <dbReference type="Proteomes" id="UP001283361"/>
    </source>
</evidence>
<dbReference type="Proteomes" id="UP001283361">
    <property type="component" value="Unassembled WGS sequence"/>
</dbReference>
<dbReference type="InterPro" id="IPR001841">
    <property type="entry name" value="Znf_RING"/>
</dbReference>
<evidence type="ECO:0000256" key="3">
    <source>
        <dbReference type="PROSITE-ProRule" id="PRU00175"/>
    </source>
</evidence>
<dbReference type="EMBL" id="JAWDGP010000283">
    <property type="protein sequence ID" value="KAK3801841.1"/>
    <property type="molecule type" value="Genomic_DNA"/>
</dbReference>
<proteinExistence type="predicted"/>
<sequence length="585" mass="64876">MTKDVTDRVKTCSICEKYNKKSQQKEPLLQHEMPSRPFEKIAADIFFLDGQNFLLVADYYSKMPKELPPLIDNQQVLVQDTITGLWSPATIIKSCGEPRSYVIQTPDATTLRRNRRHLKDSGRSQHAVPVTQPTDDDDHGDDNTLDNLADSTSDDPGKIHGRPPVLSTGPPKESVTWANASPTTRSNSSTAGTRSGRAIKPPKHGLHFHLSRLCPCKAVVLWGVKIDSFHDLILKKGHEIRRSLLSEALPETLNLDPLHKEKFQFSNQGDDDVFIPCPADVNSSTLGNIPRQRYPVALFVFVPESPERICPDEEGDSECSNNIVGLISVIHLKDETVTQTSHVIQQYIKTAGVPIYSLKPLFVSTPSEGNCPERDSKSQDDGDKNKTNGQDEPPSDGGNQKQIAACTNMLKDTQSSENEMHGSSSAHLLEKTSEASVSNAGSSDTGPRRRRQPLLSSADEFQSDTDSFVSESVASKKQPSYENSRSAECVVCQTRRVMCVLLPCRHACVCYGCLKLLIRCPMCRGAIQSYFFLSKNDGDETGSSDEDNDEGNEVIHNIEQHAVNASFAEMWERFNMRLNTLLGFR</sequence>
<feature type="compositionally biased region" description="Polar residues" evidence="4">
    <location>
        <begin position="464"/>
        <end position="477"/>
    </location>
</feature>
<dbReference type="PROSITE" id="PS50089">
    <property type="entry name" value="ZF_RING_2"/>
    <property type="match status" value="1"/>
</dbReference>
<keyword evidence="1 3" id="KW-0863">Zinc-finger</keyword>
<feature type="compositionally biased region" description="Polar residues" evidence="4">
    <location>
        <begin position="413"/>
        <end position="426"/>
    </location>
</feature>
<comment type="caution">
    <text evidence="6">The sequence shown here is derived from an EMBL/GenBank/DDBJ whole genome shotgun (WGS) entry which is preliminary data.</text>
</comment>
<dbReference type="InterPro" id="IPR013083">
    <property type="entry name" value="Znf_RING/FYVE/PHD"/>
</dbReference>
<feature type="compositionally biased region" description="Polar residues" evidence="4">
    <location>
        <begin position="434"/>
        <end position="445"/>
    </location>
</feature>
<evidence type="ECO:0000256" key="1">
    <source>
        <dbReference type="ARBA" id="ARBA00022771"/>
    </source>
</evidence>
<dbReference type="GO" id="GO:0008270">
    <property type="term" value="F:zinc ion binding"/>
    <property type="evidence" value="ECO:0007669"/>
    <property type="project" value="UniProtKB-KW"/>
</dbReference>
<keyword evidence="1 3" id="KW-0479">Metal-binding</keyword>
<dbReference type="PANTHER" id="PTHR15379:SF2">
    <property type="entry name" value="CELL GROWTH REGULATOR WITH RING FINGER DOMAIN PROTEIN 1"/>
    <property type="match status" value="1"/>
</dbReference>
<dbReference type="GO" id="GO:0030308">
    <property type="term" value="P:negative regulation of cell growth"/>
    <property type="evidence" value="ECO:0007669"/>
    <property type="project" value="TreeGrafter"/>
</dbReference>
<evidence type="ECO:0000256" key="4">
    <source>
        <dbReference type="SAM" id="MobiDB-lite"/>
    </source>
</evidence>
<evidence type="ECO:0000256" key="2">
    <source>
        <dbReference type="ARBA" id="ARBA00022833"/>
    </source>
</evidence>
<name>A0AAE1EBW8_9GAST</name>
<dbReference type="AlphaFoldDB" id="A0AAE1EBW8"/>
<keyword evidence="2" id="KW-0862">Zinc</keyword>
<gene>
    <name evidence="6" type="ORF">RRG08_048428</name>
</gene>
<dbReference type="PANTHER" id="PTHR15379">
    <property type="entry name" value="CELL GROWTH REGULATOR WITH RING FINGER DOMAIN PROTEIN 1"/>
    <property type="match status" value="1"/>
</dbReference>
<dbReference type="Pfam" id="PF13920">
    <property type="entry name" value="zf-C3HC4_3"/>
    <property type="match status" value="1"/>
</dbReference>
<feature type="compositionally biased region" description="Basic and acidic residues" evidence="4">
    <location>
        <begin position="371"/>
        <end position="386"/>
    </location>
</feature>
<protein>
    <recommendedName>
        <fullName evidence="5">RING-type domain-containing protein</fullName>
    </recommendedName>
</protein>
<dbReference type="Gene3D" id="3.30.40.10">
    <property type="entry name" value="Zinc/RING finger domain, C3HC4 (zinc finger)"/>
    <property type="match status" value="1"/>
</dbReference>
<dbReference type="CDD" id="cd16787">
    <property type="entry name" value="mRING-HC-C3HC5_CGRF1"/>
    <property type="match status" value="1"/>
</dbReference>